<dbReference type="Proteomes" id="UP000095419">
    <property type="component" value="Unassembled WGS sequence"/>
</dbReference>
<organism evidence="1 4">
    <name type="scientific">Bacteroides uniformis</name>
    <dbReference type="NCBI Taxonomy" id="820"/>
    <lineage>
        <taxon>Bacteria</taxon>
        <taxon>Pseudomonadati</taxon>
        <taxon>Bacteroidota</taxon>
        <taxon>Bacteroidia</taxon>
        <taxon>Bacteroidales</taxon>
        <taxon>Bacteroidaceae</taxon>
        <taxon>Bacteroides</taxon>
    </lineage>
</organism>
<evidence type="ECO:0000313" key="2">
    <source>
        <dbReference type="EMBL" id="KAB4122439.1"/>
    </source>
</evidence>
<dbReference type="RefSeq" id="WP_008673420.1">
    <property type="nucleotide sequence ID" value="NZ_CAXTQO010000001.1"/>
</dbReference>
<sequence>MIEKEQKAKRVYHRTKPASKSKVRAIRFDLDLVEFINLQPNVSLFINDLIRREKEKIERMKAIEVREILKEME</sequence>
<proteinExistence type="predicted"/>
<reference evidence="1 4" key="1">
    <citation type="submission" date="2015-09" db="EMBL/GenBank/DDBJ databases">
        <authorList>
            <consortium name="Pathogen Informatics"/>
        </authorList>
    </citation>
    <scope>NUCLEOTIDE SEQUENCE [LARGE SCALE GENOMIC DNA]</scope>
    <source>
        <strain evidence="1 4">2789STDY5608791</strain>
    </source>
</reference>
<name>A0A174EX73_BACUN</name>
<evidence type="ECO:0000313" key="4">
    <source>
        <dbReference type="Proteomes" id="UP000095419"/>
    </source>
</evidence>
<dbReference type="Proteomes" id="UP001218502">
    <property type="component" value="Unassembled WGS sequence"/>
</dbReference>
<protein>
    <recommendedName>
        <fullName evidence="6">CopG family transcriptional regulator</fullName>
    </recommendedName>
</protein>
<dbReference type="EMBL" id="WCUQ01000010">
    <property type="protein sequence ID" value="KAB4122439.1"/>
    <property type="molecule type" value="Genomic_DNA"/>
</dbReference>
<evidence type="ECO:0000313" key="1">
    <source>
        <dbReference type="EMBL" id="CUO41917.1"/>
    </source>
</evidence>
<evidence type="ECO:0000313" key="3">
    <source>
        <dbReference type="EMBL" id="MDC1754842.1"/>
    </source>
</evidence>
<evidence type="ECO:0008006" key="6">
    <source>
        <dbReference type="Google" id="ProtNLM"/>
    </source>
</evidence>
<dbReference type="AlphaFoldDB" id="A0A174EX73"/>
<dbReference type="Proteomes" id="UP000438773">
    <property type="component" value="Unassembled WGS sequence"/>
</dbReference>
<evidence type="ECO:0000313" key="5">
    <source>
        <dbReference type="Proteomes" id="UP000438773"/>
    </source>
</evidence>
<dbReference type="EMBL" id="JAQNQY010000063">
    <property type="protein sequence ID" value="MDC1754842.1"/>
    <property type="molecule type" value="Genomic_DNA"/>
</dbReference>
<reference evidence="2 5" key="2">
    <citation type="journal article" date="2019" name="Nat. Med.">
        <title>A library of human gut bacterial isolates paired with longitudinal multiomics data enables mechanistic microbiome research.</title>
        <authorList>
            <person name="Poyet M."/>
            <person name="Groussin M."/>
            <person name="Gibbons S.M."/>
            <person name="Avila-Pacheco J."/>
            <person name="Jiang X."/>
            <person name="Kearney S.M."/>
            <person name="Perrotta A.R."/>
            <person name="Berdy B."/>
            <person name="Zhao S."/>
            <person name="Lieberman T.D."/>
            <person name="Swanson P.K."/>
            <person name="Smith M."/>
            <person name="Roesemann S."/>
            <person name="Alexander J.E."/>
            <person name="Rich S.A."/>
            <person name="Livny J."/>
            <person name="Vlamakis H."/>
            <person name="Clish C."/>
            <person name="Bullock K."/>
            <person name="Deik A."/>
            <person name="Scott J."/>
            <person name="Pierce K.A."/>
            <person name="Xavier R.J."/>
            <person name="Alm E.J."/>
        </authorList>
    </citation>
    <scope>NUCLEOTIDE SEQUENCE [LARGE SCALE GENOMIC DNA]</scope>
    <source>
        <strain evidence="2 5">BIOML-A37</strain>
    </source>
</reference>
<accession>A0A174EX73</accession>
<gene>
    <name evidence="1" type="ORF">ERS417307_01643</name>
    <name evidence="2" type="ORF">GAQ75_16445</name>
    <name evidence="3" type="ORF">POY80_20735</name>
</gene>
<dbReference type="EMBL" id="CYZF01000004">
    <property type="protein sequence ID" value="CUO41917.1"/>
    <property type="molecule type" value="Genomic_DNA"/>
</dbReference>
<reference evidence="3" key="3">
    <citation type="submission" date="2022-10" db="EMBL/GenBank/DDBJ databases">
        <title>Human gut microbiome strain richness.</title>
        <authorList>
            <person name="Chen-Liaw A."/>
        </authorList>
    </citation>
    <scope>NUCLEOTIDE SEQUENCE</scope>
    <source>
        <strain evidence="3">A1_m1001262Bd0_191120</strain>
    </source>
</reference>